<dbReference type="VEuPathDB" id="TriTrypDB:C3747_335g19"/>
<proteinExistence type="predicted"/>
<evidence type="ECO:0000256" key="2">
    <source>
        <dbReference type="SAM" id="MobiDB-lite"/>
    </source>
</evidence>
<dbReference type="VEuPathDB" id="TriTrypDB:ECC02_005226"/>
<dbReference type="VEuPathDB" id="TriTrypDB:TcBrA4_0132060"/>
<dbReference type="OrthoDB" id="250498at2759"/>
<dbReference type="VEuPathDB" id="TriTrypDB:TcCLB.506407.40"/>
<evidence type="ECO:0000313" key="3">
    <source>
        <dbReference type="EMBL" id="PWU91549.1"/>
    </source>
</evidence>
<feature type="compositionally biased region" description="Low complexity" evidence="2">
    <location>
        <begin position="283"/>
        <end position="292"/>
    </location>
</feature>
<evidence type="ECO:0000256" key="1">
    <source>
        <dbReference type="SAM" id="Coils"/>
    </source>
</evidence>
<dbReference type="SMR" id="A0A2V2V5C5"/>
<dbReference type="OMA" id="LEWEWEN"/>
<evidence type="ECO:0000313" key="4">
    <source>
        <dbReference type="Proteomes" id="UP000246078"/>
    </source>
</evidence>
<feature type="coiled-coil region" evidence="1">
    <location>
        <begin position="589"/>
        <end position="616"/>
    </location>
</feature>
<feature type="region of interest" description="Disordered" evidence="2">
    <location>
        <begin position="472"/>
        <end position="491"/>
    </location>
</feature>
<dbReference type="VEuPathDB" id="TriTrypDB:C4B63_47g38"/>
<dbReference type="VEuPathDB" id="TriTrypDB:TcCL_ESM05466"/>
<protein>
    <submittedName>
        <fullName evidence="3">Uncharacterized protein</fullName>
    </submittedName>
</protein>
<dbReference type="Proteomes" id="UP000246078">
    <property type="component" value="Unassembled WGS sequence"/>
</dbReference>
<dbReference type="VEuPathDB" id="TriTrypDB:TCSYLVIO_004386"/>
<dbReference type="VEuPathDB" id="TriTrypDB:BCY84_15411"/>
<accession>A0A2V2V5C5</accession>
<organism evidence="3 4">
    <name type="scientific">Trypanosoma cruzi</name>
    <dbReference type="NCBI Taxonomy" id="5693"/>
    <lineage>
        <taxon>Eukaryota</taxon>
        <taxon>Discoba</taxon>
        <taxon>Euglenozoa</taxon>
        <taxon>Kinetoplastea</taxon>
        <taxon>Metakinetoplastina</taxon>
        <taxon>Trypanosomatida</taxon>
        <taxon>Trypanosomatidae</taxon>
        <taxon>Trypanosoma</taxon>
        <taxon>Schizotrypanum</taxon>
    </lineage>
</organism>
<dbReference type="VEuPathDB" id="TriTrypDB:TcG_06334"/>
<dbReference type="VEuPathDB" id="TriTrypDB:TcCLB.506195.150"/>
<dbReference type="VEuPathDB" id="TriTrypDB:TCDM_04032"/>
<gene>
    <name evidence="3" type="ORF">C3747_335g19</name>
</gene>
<reference evidence="3 4" key="1">
    <citation type="journal article" date="2018" name="Microb. Genom.">
        <title>Expanding an expanded genome: long-read sequencing of Trypanosoma cruzi.</title>
        <authorList>
            <person name="Berna L."/>
            <person name="Rodriguez M."/>
            <person name="Chiribao M.L."/>
            <person name="Parodi-Talice A."/>
            <person name="Pita S."/>
            <person name="Rijo G."/>
            <person name="Alvarez-Valin F."/>
            <person name="Robello C."/>
        </authorList>
    </citation>
    <scope>NUCLEOTIDE SEQUENCE [LARGE SCALE GENOMIC DNA]</scope>
    <source>
        <strain evidence="3 4">TCC</strain>
    </source>
</reference>
<comment type="caution">
    <text evidence="3">The sequence shown here is derived from an EMBL/GenBank/DDBJ whole genome shotgun (WGS) entry which is preliminary data.</text>
</comment>
<dbReference type="AlphaFoldDB" id="A0A2V2V5C5"/>
<feature type="region of interest" description="Disordered" evidence="2">
    <location>
        <begin position="277"/>
        <end position="307"/>
    </location>
</feature>
<dbReference type="VEuPathDB" id="TriTrypDB:TcG_06333"/>
<dbReference type="VEuPathDB" id="TriTrypDB:TCDM_04031"/>
<keyword evidence="1" id="KW-0175">Coiled coil</keyword>
<dbReference type="VEuPathDB" id="TriTrypDB:Tc_MARK_3364"/>
<name>A0A2V2V5C5_TRYCR</name>
<sequence length="625" mass="70183">MIAGEGSSLTLRLQRLYELIAISIENDTGHDARRVPHPNFLVDVAQEYSNILGEAASLPAMQDSPAVIYEALRVVTLLLAFESHGSSGMSISTGLATKITNCVLEGIERLNVLFAMKQPFSLPQPLREELLTVVRLLICPVVQHQSESDQNSLSNSHSSGVINAMAEMARLQHALIDRRLLCARLLIERGLGCCRDMEELLSSSFVYGSVLQQFLLQTLQEEFTTMRRHASGSTTALNGVTDEFTGEIEEGGGGSSSCGENCFCYYALFFLSENGVSTRSRRSPSTTSNFSTGCNTPSYRHTSDDHGRQLRVGNRRSNTARRLVCKKGPAVLCSLAVLASLGTGTACQGETASQENCDKTSDFVDFVGDLVSVCAVVVRPFLMEQLELMEQMRQETTSLSPKPQSLRGVQPRINEDLVRYRRYSDVVERFLFCWDSSFIRKPFPPKSPKCAPLPLLGGTELLEERTKKKEEEALLQDRVPTTGPEREEKRKTPWVPVVPALAAHLALPISDDDEVTLLEVVSLFTEVKQFREAEREALWNQWMRLREKTTTLAADVARMQQRLNSILEFKVFLSSFHAVSIDDLEWEWENRISQRLQELREEMRRVQEELVEKQEQGPQLSRVEK</sequence>
<dbReference type="VEuPathDB" id="TriTrypDB:TcCL_ESM05467"/>
<dbReference type="EMBL" id="PRFC01000335">
    <property type="protein sequence ID" value="PWU91549.1"/>
    <property type="molecule type" value="Genomic_DNA"/>
</dbReference>